<feature type="transmembrane region" description="Helical" evidence="2">
    <location>
        <begin position="414"/>
        <end position="442"/>
    </location>
</feature>
<keyword evidence="2" id="KW-0812">Transmembrane</keyword>
<reference evidence="3" key="1">
    <citation type="submission" date="2020-11" db="EMBL/GenBank/DDBJ databases">
        <authorList>
            <consortium name="DOE Joint Genome Institute"/>
            <person name="Ahrendt S."/>
            <person name="Riley R."/>
            <person name="Andreopoulos W."/>
            <person name="Labutti K."/>
            <person name="Pangilinan J."/>
            <person name="Ruiz-Duenas F.J."/>
            <person name="Barrasa J.M."/>
            <person name="Sanchez-Garcia M."/>
            <person name="Camarero S."/>
            <person name="Miyauchi S."/>
            <person name="Serrano A."/>
            <person name="Linde D."/>
            <person name="Babiker R."/>
            <person name="Drula E."/>
            <person name="Ayuso-Fernandez I."/>
            <person name="Pacheco R."/>
            <person name="Padilla G."/>
            <person name="Ferreira P."/>
            <person name="Barriuso J."/>
            <person name="Kellner H."/>
            <person name="Castanera R."/>
            <person name="Alfaro M."/>
            <person name="Ramirez L."/>
            <person name="Pisabarro A.G."/>
            <person name="Kuo A."/>
            <person name="Tritt A."/>
            <person name="Lipzen A."/>
            <person name="He G."/>
            <person name="Yan M."/>
            <person name="Ng V."/>
            <person name="Cullen D."/>
            <person name="Martin F."/>
            <person name="Rosso M.-N."/>
            <person name="Henrissat B."/>
            <person name="Hibbett D."/>
            <person name="Martinez A.T."/>
            <person name="Grigoriev I.V."/>
        </authorList>
    </citation>
    <scope>NUCLEOTIDE SEQUENCE</scope>
    <source>
        <strain evidence="3">CBS 506.95</strain>
    </source>
</reference>
<evidence type="ECO:0000256" key="2">
    <source>
        <dbReference type="SAM" id="Phobius"/>
    </source>
</evidence>
<name>A0A9P6JQ48_9AGAR</name>
<keyword evidence="2" id="KW-0472">Membrane</keyword>
<evidence type="ECO:0000256" key="1">
    <source>
        <dbReference type="SAM" id="MobiDB-lite"/>
    </source>
</evidence>
<gene>
    <name evidence="3" type="ORF">CPB83DRAFT_906590</name>
</gene>
<protein>
    <submittedName>
        <fullName evidence="3">Uncharacterized protein</fullName>
    </submittedName>
</protein>
<evidence type="ECO:0000313" key="3">
    <source>
        <dbReference type="EMBL" id="KAF9528841.1"/>
    </source>
</evidence>
<keyword evidence="4" id="KW-1185">Reference proteome</keyword>
<comment type="caution">
    <text evidence="3">The sequence shown here is derived from an EMBL/GenBank/DDBJ whole genome shotgun (WGS) entry which is preliminary data.</text>
</comment>
<dbReference type="EMBL" id="MU157850">
    <property type="protein sequence ID" value="KAF9528841.1"/>
    <property type="molecule type" value="Genomic_DNA"/>
</dbReference>
<sequence length="930" mass="100233">MLALDMGNQLSQNPTAGSNFGGFLSRQVSSSYSPSYQVPSSLASAFLPAAMNLNFHLSQKIDFSLIEGRILRGALSTTLLGGGVTLSYYASTLMKQRVLDGVDKTETSFVDSGLCHPSDHAFKWHKYPTGHPPTEYFPKEDLEHRNLAGSTGNNLRLDKRSPVAFENSTDDHVRVRKFINGSRSILLKYFDIMKPIQTQLEVFARTLLYSNSRIDYEPFFASAWSALAMFVGLYYAVMANRRRYQASFVSARIPRIMSGDPGTISPNARGQTQTLGTSCTKSSLRYFMSDRGVPLRVLLFSYNGELLFTLDEVAFRDSRLDPYGTIIEGGSGSPGAKAALLGSTGVNYIELCFRSSGINRDWETTRHTAGAAPRLTLLATTARTELGQYMNTTMSLRTTTVSSCGWIGAALVKLVVGIMGLVIISFILVMSLPLQLVSFFFFTQAMMEIDEKVQDSQANSPNVARRVTDVRNGKRLAKKESTPARPGDIVAAMASALKRRQKSKPSNSSKVSQNLAHIPPDVTEGKSTVEVLDIGDSMVLVDLKPTVAIVPATPSLDIGASIASDLNDLKLCATPESFLIDEDSLQNTTGQTGDVSDVCVSVDVEKVTSDSEQQSAVDLEPSNKDNICEQPRLKTPQVDPLAVHEQSLHVEHSDEDVAVIASPTPEAFAGFESMDATILVSGGSSITSVDPSSTVLNRSSVVQMHELNEVDRSHLSALSALELAINGKKNTADHQKIVDDVVEAHIRSVEERADRTLTTSIWSDMSSGSFQSNAQLLSSAQPEQKLPGPAAMSVVKGKANMRLGGESIYTQRATTSQGAPTDAIELASLPIVNIPCAVPRLDIQNATSSSFSFNFSPSSSQAGPSTPLARVGRIAGEGRAQVQRGGHRAGVGRRWGAPAQRAKPRGALVSAAATKKRTVDGLPVPDWAKA</sequence>
<organism evidence="3 4">
    <name type="scientific">Crepidotus variabilis</name>
    <dbReference type="NCBI Taxonomy" id="179855"/>
    <lineage>
        <taxon>Eukaryota</taxon>
        <taxon>Fungi</taxon>
        <taxon>Dikarya</taxon>
        <taxon>Basidiomycota</taxon>
        <taxon>Agaricomycotina</taxon>
        <taxon>Agaricomycetes</taxon>
        <taxon>Agaricomycetidae</taxon>
        <taxon>Agaricales</taxon>
        <taxon>Agaricineae</taxon>
        <taxon>Crepidotaceae</taxon>
        <taxon>Crepidotus</taxon>
    </lineage>
</organism>
<feature type="region of interest" description="Disordered" evidence="1">
    <location>
        <begin position="879"/>
        <end position="930"/>
    </location>
</feature>
<dbReference type="AlphaFoldDB" id="A0A9P6JQ48"/>
<keyword evidence="2" id="KW-1133">Transmembrane helix</keyword>
<dbReference type="Proteomes" id="UP000807306">
    <property type="component" value="Unassembled WGS sequence"/>
</dbReference>
<feature type="transmembrane region" description="Helical" evidence="2">
    <location>
        <begin position="219"/>
        <end position="237"/>
    </location>
</feature>
<proteinExistence type="predicted"/>
<feature type="compositionally biased region" description="Polar residues" evidence="1">
    <location>
        <begin position="504"/>
        <end position="515"/>
    </location>
</feature>
<feature type="region of interest" description="Disordered" evidence="1">
    <location>
        <begin position="500"/>
        <end position="519"/>
    </location>
</feature>
<accession>A0A9P6JQ48</accession>
<evidence type="ECO:0000313" key="4">
    <source>
        <dbReference type="Proteomes" id="UP000807306"/>
    </source>
</evidence>